<evidence type="ECO:0000256" key="1">
    <source>
        <dbReference type="SAM" id="MobiDB-lite"/>
    </source>
</evidence>
<reference evidence="4" key="1">
    <citation type="submission" date="2019-10" db="EMBL/GenBank/DDBJ databases">
        <title>Streptomyces sp. nov., a novel actinobacterium isolated from alkaline environment.</title>
        <authorList>
            <person name="Golinska P."/>
        </authorList>
    </citation>
    <scope>NUCLEOTIDE SEQUENCE [LARGE SCALE GENOMIC DNA]</scope>
    <source>
        <strain evidence="4">DSM 42108</strain>
    </source>
</reference>
<evidence type="ECO:0000259" key="2">
    <source>
        <dbReference type="Pfam" id="PF03713"/>
    </source>
</evidence>
<accession>A0A7W3XY44</accession>
<dbReference type="AlphaFoldDB" id="A0A7W3XY44"/>
<evidence type="ECO:0000313" key="4">
    <source>
        <dbReference type="Proteomes" id="UP000530234"/>
    </source>
</evidence>
<dbReference type="Proteomes" id="UP000530234">
    <property type="component" value="Unassembled WGS sequence"/>
</dbReference>
<protein>
    <submittedName>
        <fullName evidence="3">DUF305 domain-containing protein</fullName>
    </submittedName>
</protein>
<comment type="caution">
    <text evidence="3">The sequence shown here is derived from an EMBL/GenBank/DDBJ whole genome shotgun (WGS) entry which is preliminary data.</text>
</comment>
<dbReference type="Pfam" id="PF03713">
    <property type="entry name" value="DUF305"/>
    <property type="match status" value="1"/>
</dbReference>
<keyword evidence="4" id="KW-1185">Reference proteome</keyword>
<dbReference type="EMBL" id="VKHS01000613">
    <property type="protein sequence ID" value="MBB0231740.1"/>
    <property type="molecule type" value="Genomic_DNA"/>
</dbReference>
<organism evidence="3 4">
    <name type="scientific">Streptomyces calidiresistens</name>
    <dbReference type="NCBI Taxonomy" id="1485586"/>
    <lineage>
        <taxon>Bacteria</taxon>
        <taxon>Bacillati</taxon>
        <taxon>Actinomycetota</taxon>
        <taxon>Actinomycetes</taxon>
        <taxon>Kitasatosporales</taxon>
        <taxon>Streptomycetaceae</taxon>
        <taxon>Streptomyces</taxon>
    </lineage>
</organism>
<proteinExistence type="predicted"/>
<dbReference type="PROSITE" id="PS51257">
    <property type="entry name" value="PROKAR_LIPOPROTEIN"/>
    <property type="match status" value="1"/>
</dbReference>
<name>A0A7W3XY44_9ACTN</name>
<dbReference type="RefSeq" id="WP_182666297.1">
    <property type="nucleotide sequence ID" value="NZ_VKHS01000613.1"/>
</dbReference>
<feature type="domain" description="DUF305" evidence="2">
    <location>
        <begin position="79"/>
        <end position="216"/>
    </location>
</feature>
<dbReference type="Gene3D" id="1.20.1260.10">
    <property type="match status" value="1"/>
</dbReference>
<gene>
    <name evidence="3" type="ORF">FOE67_20125</name>
</gene>
<dbReference type="InterPro" id="IPR012347">
    <property type="entry name" value="Ferritin-like"/>
</dbReference>
<evidence type="ECO:0000313" key="3">
    <source>
        <dbReference type="EMBL" id="MBB0231740.1"/>
    </source>
</evidence>
<feature type="region of interest" description="Disordered" evidence="1">
    <location>
        <begin position="36"/>
        <end position="70"/>
    </location>
</feature>
<sequence>MSGPRRGTALRRPARTARSSLAAAVLAVSVLVGCGGSPAPDGRPDPGVAGEDHHPGAGHPTVAAPSAGAAEQARLTGSDLAWLQLMIPMNDRTLLLLDLTAERAEDDALASFAERLAADHRGELEDLHALREGAGVPDTNPHEGHRMTGMVTDDQLADAAAEPPGRFDGTVTDLLREHLEHSRMVSAALLDAGSDEEALALARELVDRRDDQLADLSGAGAPQG</sequence>
<dbReference type="InterPro" id="IPR005183">
    <property type="entry name" value="DUF305_CopM-like"/>
</dbReference>